<evidence type="ECO:0000313" key="1">
    <source>
        <dbReference type="EMBL" id="GAA2915497.1"/>
    </source>
</evidence>
<dbReference type="RefSeq" id="WP_344982325.1">
    <property type="nucleotide sequence ID" value="NZ_BAAAVI010000152.1"/>
</dbReference>
<accession>A0ABP6J050</accession>
<organism evidence="1 2">
    <name type="scientific">Streptosporangium fragile</name>
    <dbReference type="NCBI Taxonomy" id="46186"/>
    <lineage>
        <taxon>Bacteria</taxon>
        <taxon>Bacillati</taxon>
        <taxon>Actinomycetota</taxon>
        <taxon>Actinomycetes</taxon>
        <taxon>Streptosporangiales</taxon>
        <taxon>Streptosporangiaceae</taxon>
        <taxon>Streptosporangium</taxon>
    </lineage>
</organism>
<keyword evidence="2" id="KW-1185">Reference proteome</keyword>
<dbReference type="EMBL" id="BAAAVI010000152">
    <property type="protein sequence ID" value="GAA2915497.1"/>
    <property type="molecule type" value="Genomic_DNA"/>
</dbReference>
<gene>
    <name evidence="1" type="ORF">GCM10010517_81590</name>
</gene>
<reference evidence="2" key="1">
    <citation type="journal article" date="2019" name="Int. J. Syst. Evol. Microbiol.">
        <title>The Global Catalogue of Microorganisms (GCM) 10K type strain sequencing project: providing services to taxonomists for standard genome sequencing and annotation.</title>
        <authorList>
            <consortium name="The Broad Institute Genomics Platform"/>
            <consortium name="The Broad Institute Genome Sequencing Center for Infectious Disease"/>
            <person name="Wu L."/>
            <person name="Ma J."/>
        </authorList>
    </citation>
    <scope>NUCLEOTIDE SEQUENCE [LARGE SCALE GENOMIC DNA]</scope>
    <source>
        <strain evidence="2">JCM 6242</strain>
    </source>
</reference>
<name>A0ABP6J050_9ACTN</name>
<protein>
    <submittedName>
        <fullName evidence="1">Uncharacterized protein</fullName>
    </submittedName>
</protein>
<comment type="caution">
    <text evidence="1">The sequence shown here is derived from an EMBL/GenBank/DDBJ whole genome shotgun (WGS) entry which is preliminary data.</text>
</comment>
<evidence type="ECO:0000313" key="2">
    <source>
        <dbReference type="Proteomes" id="UP001500831"/>
    </source>
</evidence>
<dbReference type="Proteomes" id="UP001500831">
    <property type="component" value="Unassembled WGS sequence"/>
</dbReference>
<sequence>MNEELVASLMLSFGMKLLGIRRGTGIPAFIAGMVTSCGPKEGRRDRVVKLHDPDRIAKFNADWYAMATEFGLFATDRRFLVSLSPAIDPVFDRAREEAEDWEDPAWWESVWGLVELLSEWDLAGAGAASRVLGSGYGHPGFVMSAVDGSVFVVGTVWQDSIGTAVLPTPYCSPTLRDLARRSMGSRTASENEDLAAWLARGKDCAQ</sequence>
<proteinExistence type="predicted"/>